<dbReference type="GO" id="GO:0004252">
    <property type="term" value="F:serine-type endopeptidase activity"/>
    <property type="evidence" value="ECO:0007669"/>
    <property type="project" value="InterPro"/>
</dbReference>
<dbReference type="GO" id="GO:0006508">
    <property type="term" value="P:proteolysis"/>
    <property type="evidence" value="ECO:0007669"/>
    <property type="project" value="InterPro"/>
</dbReference>
<dbReference type="PANTHER" id="PTHR24271:SF50">
    <property type="match status" value="1"/>
</dbReference>
<dbReference type="Proteomes" id="UP001159042">
    <property type="component" value="Unassembled WGS sequence"/>
</dbReference>
<proteinExistence type="predicted"/>
<organism evidence="4 5">
    <name type="scientific">Exocentrus adspersus</name>
    <dbReference type="NCBI Taxonomy" id="1586481"/>
    <lineage>
        <taxon>Eukaryota</taxon>
        <taxon>Metazoa</taxon>
        <taxon>Ecdysozoa</taxon>
        <taxon>Arthropoda</taxon>
        <taxon>Hexapoda</taxon>
        <taxon>Insecta</taxon>
        <taxon>Pterygota</taxon>
        <taxon>Neoptera</taxon>
        <taxon>Endopterygota</taxon>
        <taxon>Coleoptera</taxon>
        <taxon>Polyphaga</taxon>
        <taxon>Cucujiformia</taxon>
        <taxon>Chrysomeloidea</taxon>
        <taxon>Cerambycidae</taxon>
        <taxon>Lamiinae</taxon>
        <taxon>Acanthocinini</taxon>
        <taxon>Exocentrus</taxon>
    </lineage>
</organism>
<dbReference type="InterPro" id="IPR043504">
    <property type="entry name" value="Peptidase_S1_PA_chymotrypsin"/>
</dbReference>
<evidence type="ECO:0000313" key="4">
    <source>
        <dbReference type="EMBL" id="KAJ8912543.1"/>
    </source>
</evidence>
<feature type="transmembrane region" description="Helical" evidence="2">
    <location>
        <begin position="12"/>
        <end position="31"/>
    </location>
</feature>
<feature type="domain" description="Peptidase S1" evidence="3">
    <location>
        <begin position="55"/>
        <end position="280"/>
    </location>
</feature>
<dbReference type="EMBL" id="JANEYG010000121">
    <property type="protein sequence ID" value="KAJ8912543.1"/>
    <property type="molecule type" value="Genomic_DNA"/>
</dbReference>
<dbReference type="InterPro" id="IPR033116">
    <property type="entry name" value="TRYPSIN_SER"/>
</dbReference>
<accession>A0AAV8VEG8</accession>
<dbReference type="InterPro" id="IPR009003">
    <property type="entry name" value="Peptidase_S1_PA"/>
</dbReference>
<dbReference type="PROSITE" id="PS50240">
    <property type="entry name" value="TRYPSIN_DOM"/>
    <property type="match status" value="1"/>
</dbReference>
<evidence type="ECO:0000313" key="5">
    <source>
        <dbReference type="Proteomes" id="UP001159042"/>
    </source>
</evidence>
<dbReference type="PROSITE" id="PS00135">
    <property type="entry name" value="TRYPSIN_SER"/>
    <property type="match status" value="1"/>
</dbReference>
<dbReference type="Gene3D" id="2.40.10.10">
    <property type="entry name" value="Trypsin-like serine proteases"/>
    <property type="match status" value="2"/>
</dbReference>
<dbReference type="PRINTS" id="PR00722">
    <property type="entry name" value="CHYMOTRYPSIN"/>
</dbReference>
<keyword evidence="2" id="KW-0472">Membrane</keyword>
<comment type="caution">
    <text evidence="4">The sequence shown here is derived from an EMBL/GenBank/DDBJ whole genome shotgun (WGS) entry which is preliminary data.</text>
</comment>
<dbReference type="FunFam" id="2.40.10.10:FF:000005">
    <property type="entry name" value="Serine protease 37"/>
    <property type="match status" value="1"/>
</dbReference>
<dbReference type="Pfam" id="PF00089">
    <property type="entry name" value="Trypsin"/>
    <property type="match status" value="1"/>
</dbReference>
<protein>
    <recommendedName>
        <fullName evidence="3">Peptidase S1 domain-containing protein</fullName>
    </recommendedName>
</protein>
<keyword evidence="2" id="KW-1133">Transmembrane helix</keyword>
<keyword evidence="2" id="KW-0812">Transmembrane</keyword>
<evidence type="ECO:0000256" key="2">
    <source>
        <dbReference type="SAM" id="Phobius"/>
    </source>
</evidence>
<evidence type="ECO:0000256" key="1">
    <source>
        <dbReference type="ARBA" id="ARBA00023157"/>
    </source>
</evidence>
<dbReference type="SUPFAM" id="SSF50494">
    <property type="entry name" value="Trypsin-like serine proteases"/>
    <property type="match status" value="1"/>
</dbReference>
<dbReference type="InterPro" id="IPR001314">
    <property type="entry name" value="Peptidase_S1A"/>
</dbReference>
<dbReference type="InterPro" id="IPR001254">
    <property type="entry name" value="Trypsin_dom"/>
</dbReference>
<keyword evidence="1" id="KW-1015">Disulfide bond</keyword>
<keyword evidence="5" id="KW-1185">Reference proteome</keyword>
<sequence>MQYLEKVSTGVKMRGFNIFVLILFVSASLLYDDVDGKSVAKPKQKPITKKKNVKIVNGDEVKPHSLPYMAAIQTFIDEKPVLCGGSLIATSLVLTAARCVKGASEAEITLGAHDIDKEESTQQQFTSSEFIIHPDYEDDDNRHDIAIIQLPAAVTLNENIATIPIPKLSDITTNYDEQLGLIAGWGKTSDTDPKSSSVLRAINVTIIPTVICELPYLLSLSGDQMCTTGVTQKNICLGDSGSPLVVNGVQVGIASYGSDFGCEVGLPGVHTRLTSYLSWLYIGGVKRSVQKPKKH</sequence>
<name>A0AAV8VEG8_9CUCU</name>
<dbReference type="CDD" id="cd00190">
    <property type="entry name" value="Tryp_SPc"/>
    <property type="match status" value="1"/>
</dbReference>
<dbReference type="AlphaFoldDB" id="A0AAV8VEG8"/>
<reference evidence="4 5" key="1">
    <citation type="journal article" date="2023" name="Insect Mol. Biol.">
        <title>Genome sequencing provides insights into the evolution of gene families encoding plant cell wall-degrading enzymes in longhorned beetles.</title>
        <authorList>
            <person name="Shin N.R."/>
            <person name="Okamura Y."/>
            <person name="Kirsch R."/>
            <person name="Pauchet Y."/>
        </authorList>
    </citation>
    <scope>NUCLEOTIDE SEQUENCE [LARGE SCALE GENOMIC DNA]</scope>
    <source>
        <strain evidence="4">EAD_L_NR</strain>
    </source>
</reference>
<gene>
    <name evidence="4" type="ORF">NQ315_006614</name>
</gene>
<dbReference type="PANTHER" id="PTHR24271">
    <property type="entry name" value="KALLIKREIN-RELATED"/>
    <property type="match status" value="1"/>
</dbReference>
<evidence type="ECO:0000259" key="3">
    <source>
        <dbReference type="PROSITE" id="PS50240"/>
    </source>
</evidence>
<dbReference type="SMART" id="SM00020">
    <property type="entry name" value="Tryp_SPc"/>
    <property type="match status" value="1"/>
</dbReference>